<feature type="region of interest" description="Disordered" evidence="1">
    <location>
        <begin position="1631"/>
        <end position="1700"/>
    </location>
</feature>
<feature type="compositionally biased region" description="Polar residues" evidence="1">
    <location>
        <begin position="2088"/>
        <end position="2110"/>
    </location>
</feature>
<feature type="compositionally biased region" description="Pro residues" evidence="1">
    <location>
        <begin position="1947"/>
        <end position="1957"/>
    </location>
</feature>
<feature type="compositionally biased region" description="Low complexity" evidence="1">
    <location>
        <begin position="2118"/>
        <end position="2128"/>
    </location>
</feature>
<evidence type="ECO:0000313" key="2">
    <source>
        <dbReference type="EMBL" id="KAG5556411.1"/>
    </source>
</evidence>
<dbReference type="PANTHER" id="PTHR23185:SF0">
    <property type="entry name" value="PROTEIN VIRILIZER HOMOLOG"/>
    <property type="match status" value="1"/>
</dbReference>
<feature type="compositionally biased region" description="Polar residues" evidence="1">
    <location>
        <begin position="1839"/>
        <end position="1848"/>
    </location>
</feature>
<accession>A0AAV6KVF4</accession>
<organism evidence="2 3">
    <name type="scientific">Rhododendron griersonianum</name>
    <dbReference type="NCBI Taxonomy" id="479676"/>
    <lineage>
        <taxon>Eukaryota</taxon>
        <taxon>Viridiplantae</taxon>
        <taxon>Streptophyta</taxon>
        <taxon>Embryophyta</taxon>
        <taxon>Tracheophyta</taxon>
        <taxon>Spermatophyta</taxon>
        <taxon>Magnoliopsida</taxon>
        <taxon>eudicotyledons</taxon>
        <taxon>Gunneridae</taxon>
        <taxon>Pentapetalae</taxon>
        <taxon>asterids</taxon>
        <taxon>Ericales</taxon>
        <taxon>Ericaceae</taxon>
        <taxon>Ericoideae</taxon>
        <taxon>Rhodoreae</taxon>
        <taxon>Rhododendron</taxon>
    </lineage>
</organism>
<dbReference type="PANTHER" id="PTHR23185">
    <property type="entry name" value="PROTEIN VIRILIZER HOMOLOG"/>
    <property type="match status" value="1"/>
</dbReference>
<dbReference type="EMBL" id="JACTNZ010000003">
    <property type="protein sequence ID" value="KAG5556411.1"/>
    <property type="molecule type" value="Genomic_DNA"/>
</dbReference>
<proteinExistence type="predicted"/>
<dbReference type="InterPro" id="IPR026736">
    <property type="entry name" value="Virilizer"/>
</dbReference>
<feature type="compositionally biased region" description="Low complexity" evidence="1">
    <location>
        <begin position="2025"/>
        <end position="2041"/>
    </location>
</feature>
<feature type="compositionally biased region" description="Polar residues" evidence="1">
    <location>
        <begin position="1893"/>
        <end position="1918"/>
    </location>
</feature>
<feature type="compositionally biased region" description="Pro residues" evidence="1">
    <location>
        <begin position="2012"/>
        <end position="2024"/>
    </location>
</feature>
<name>A0AAV6KVF4_9ERIC</name>
<feature type="region of interest" description="Disordered" evidence="1">
    <location>
        <begin position="1866"/>
        <end position="2058"/>
    </location>
</feature>
<feature type="compositionally biased region" description="Low complexity" evidence="1">
    <location>
        <begin position="1997"/>
        <end position="2011"/>
    </location>
</feature>
<comment type="caution">
    <text evidence="2">The sequence shown here is derived from an EMBL/GenBank/DDBJ whole genome shotgun (WGS) entry which is preliminary data.</text>
</comment>
<feature type="region of interest" description="Disordered" evidence="1">
    <location>
        <begin position="2191"/>
        <end position="2231"/>
    </location>
</feature>
<reference evidence="2" key="1">
    <citation type="submission" date="2020-08" db="EMBL/GenBank/DDBJ databases">
        <title>Plant Genome Project.</title>
        <authorList>
            <person name="Zhang R.-G."/>
        </authorList>
    </citation>
    <scope>NUCLEOTIDE SEQUENCE</scope>
    <source>
        <strain evidence="2">WSP0</strain>
        <tissue evidence="2">Leaf</tissue>
    </source>
</reference>
<feature type="compositionally biased region" description="Acidic residues" evidence="1">
    <location>
        <begin position="1785"/>
        <end position="1803"/>
    </location>
</feature>
<feature type="compositionally biased region" description="Pro residues" evidence="1">
    <location>
        <begin position="2129"/>
        <end position="2152"/>
    </location>
</feature>
<feature type="compositionally biased region" description="Polar residues" evidence="1">
    <location>
        <begin position="1657"/>
        <end position="1667"/>
    </location>
</feature>
<sequence length="2281" mass="250909">MGRPEPCVLFSQTFVHPQLDEYVDEVIFAEPIVITACEFLEQNATSASSVVTLIGLGSISTHWSHSRRTHVLHQESSFTNGFVSNIENNVGFLKKVGENQEQSEFGKQPDGLGYRPCSRNRSSLPPSCDPSPAMARLMPPYATSVPLTLSSLSATSPPSFALEVFVQCEGETRFRRLCQPFLYSHSSSNVLEVEAVVTNHVVVRGSYRSLTLVIYGNTAEDLGQFNIEVDLDSTLTNTVSCIEGKLEDLPPALHPINVTIEDLIFMPKALSLEVPATDISVEVKQLLDLTFKVLQLSNCGDVIDKVISMIVSAASSCATHICYCPAISQKQSLVGKSRNYEGQSHFDYTEARNELFDIYNSLHHESGKLSSESLGDSMLFEYEADLATSKQLMDILQKYIHFDGASGIFGHPQLSKNKSVILWLSAALLLCSGSESCFHFVNSGGMEQLGYIITHDVQNSHAITLMVLGVVEQATRHSIGCEGFLGWWPREDESIPSGTSVGYNELLKLLLQKQPHDVASLATHILHRLRFYEVASRYESSVLSALASLSTSGRVTNATVDKLTSARFQLKTLMKMINSRAPLEDPSPLACTSRSLLLGETEGVLSYKSTCSLITSSNCWFSNWDIDSHLLFLLKERGFFPLSAALLSSISRSQMGNAVDIFVDIASYLEAVILSLLFCRSGLIFLLHHPELSTNVILALRGSDGLKKEEPLPLRYASVLISKGFVCQPEEIGMIVEKHLRVVNAIDRLLTSDAHSEEILWVLWELCALSRSHCGRQALLALGHFPEAVSVLIAALQSIKELDPDTSNSGFVPLNLAVFHSAAEIFEVIVTDLTASSLGSWIGNATELHRALNSSSPGSNRKDAPTRLLEWVDASIVYHRKGATGLLQYIALLASGGDPHMASTSILLADTMDVENMVGDSSTSSDSNLIENLLGKPISENSYRAAVLRDSSVAQMTTAFRILAFISENSAVATALYDEGAVMVIQAVLLDCRLMLERSSNNYDYLVDEGTEGNSTSDLLLERTREQGLVDLVIPSLVLLVNLLQKLQDAKEQHRNTKLMKALLHLHREMSTRLASCAADLSSPYPCSALGLEAACHLLVSALACWPVYGWTPGLFSCLVDSLHATSLLALGPKEACCLLCLLNDLLPEEGFWLWKNGMPMLSALRTLAVGSLLGPQKEKQIGWYLQPEHLERVLSQLTPQLDKIGQIILHCAVSTLVVMQDMLRVFIIRIACLNADHACLLLSPIISWVRDRISMLSSLPDTDAYKVYRLLDFLSILLEHPRAKPLLLKEGAFQMLMKVLERCIAVADSDEKQFCDNRNIDKCGFPLLTWCAPVFKSISLINDSRKAVQALGIYDRRVHNYENLTTEDRSRIMSYLLKFCKVLPVGRELLSCLSTFKELCSSSEWKSALHSLLLHIQSSRNEECDVDGRYERDGSDNLLNTFEWRKSPPLLCCWITLLRSLDSKDVVPDYAVEAVDALSSGALCFCMDGISLNLDRVSALKYLFGLPFNTSGDDVFLEENIKYIEDLTNLLGSKISDEKSPTDTDMNSTLYQAKKLVESLLFLLQKPTHLLKVDDISSSAFLLSTSDAPGSSKMRMVADGSAGKAEDYSLGGLAEKFIWECPENLPDRLSQTALPLKRKISPLEGSNRRPRGDNSPGETVGQNTFSRGLGPPIVPAGPSRRDTFRQRKPNTSRPPSMHVDDYVARERSVDVTSSSNVIAVPRIGSSSGRPPSIHVDEFMARQRERQNPVGQVVGDATQVKNMPAESDASAEKSNSKPRQLKPDLDDDLQGIDIVFDGEESESDDKLPFPQPDDNLPQPESVAVEQNSPRSIVGETENDINGNSQFSHLGDENIQSEFSSRMLVSRPELTLTREPSISSDRKYYEPSDGTKHTPLSSSGFSPSLYNRTAGQSIQSPINSRVPPNLSSKNSPQQTGAGQGVYDLKFQPPLPPMPPPSTISPAQLKTADTAPSQSSPFVNAGADGQGPPPPGFHVRTEYLSALSKSSTSLTTSRPPPPLPPTPPPYSASSTPPSKTSTSQSQLYNQSSIGPSDFVQTPVAPFKDPRTVTLSVSYPPPSLMPPLVFSRPNSMLYGTSPTPHQGENQPSISQNLPIPLPTFQPFQSLGQLQPLQPPQILRPPQPPQHLRPPVPPSPQSEQGVSLLQSPVQMQVHQQLQILQQPHVSPLHVYYQSPQHESFSHPQQQQQHQQQQVEHSQLQIMHQQGGTSQQQQDPMMSLQHFFSSPEAIQSLLSDREKLCQLLEEHPKLMGMLQEKLAGQSSSDT</sequence>
<feature type="compositionally biased region" description="Basic and acidic residues" evidence="1">
    <location>
        <begin position="1879"/>
        <end position="1891"/>
    </location>
</feature>
<dbReference type="GO" id="GO:0036396">
    <property type="term" value="C:RNA N6-methyladenosine methyltransferase complex"/>
    <property type="evidence" value="ECO:0007669"/>
    <property type="project" value="TreeGrafter"/>
</dbReference>
<feature type="region of interest" description="Disordered" evidence="1">
    <location>
        <begin position="1744"/>
        <end position="1848"/>
    </location>
</feature>
<dbReference type="GO" id="GO:0003723">
    <property type="term" value="F:RNA binding"/>
    <property type="evidence" value="ECO:0007669"/>
    <property type="project" value="TreeGrafter"/>
</dbReference>
<evidence type="ECO:0000256" key="1">
    <source>
        <dbReference type="SAM" id="MobiDB-lite"/>
    </source>
</evidence>
<keyword evidence="3" id="KW-1185">Reference proteome</keyword>
<feature type="region of interest" description="Disordered" evidence="1">
    <location>
        <begin position="2088"/>
        <end position="2160"/>
    </location>
</feature>
<protein>
    <recommendedName>
        <fullName evidence="4">Virilizer N-terminal domain-containing protein</fullName>
    </recommendedName>
</protein>
<dbReference type="Proteomes" id="UP000823749">
    <property type="component" value="Chromosome 3"/>
</dbReference>
<feature type="compositionally biased region" description="Polar residues" evidence="1">
    <location>
        <begin position="1924"/>
        <end position="1935"/>
    </location>
</feature>
<evidence type="ECO:0000313" key="3">
    <source>
        <dbReference type="Proteomes" id="UP000823749"/>
    </source>
</evidence>
<gene>
    <name evidence="2" type="ORF">RHGRI_006866</name>
</gene>
<feature type="compositionally biased region" description="Low complexity" evidence="1">
    <location>
        <begin position="2191"/>
        <end position="2229"/>
    </location>
</feature>
<evidence type="ECO:0008006" key="4">
    <source>
        <dbReference type="Google" id="ProtNLM"/>
    </source>
</evidence>